<dbReference type="Proteomes" id="UP000033106">
    <property type="component" value="Chromosome"/>
</dbReference>
<evidence type="ECO:0000313" key="2">
    <source>
        <dbReference type="EMBL" id="AKA76438.1"/>
    </source>
</evidence>
<dbReference type="EMBL" id="CP011055">
    <property type="protein sequence ID" value="AKA73741.1"/>
    <property type="molecule type" value="Genomic_DNA"/>
</dbReference>
<dbReference type="EMBL" id="CP011056">
    <property type="protein sequence ID" value="AKA76438.1"/>
    <property type="molecule type" value="Genomic_DNA"/>
</dbReference>
<evidence type="ECO:0000313" key="3">
    <source>
        <dbReference type="EMBL" id="AKA79131.1"/>
    </source>
</evidence>
<dbReference type="GeneID" id="44129419"/>
<reference evidence="5 6" key="1">
    <citation type="journal article" date="2015" name="Genome Announc.">
        <title>Complete Genome Sequence of Sulfolobus solfataricus Strain 98/2 and Evolved Derivatives.</title>
        <authorList>
            <person name="McCarthy S."/>
            <person name="Gradnigo J."/>
            <person name="Johnson T."/>
            <person name="Payne S."/>
            <person name="Lipzen A."/>
            <person name="Martin J."/>
            <person name="Schackwitz W."/>
            <person name="Moriyama E."/>
            <person name="Blum P."/>
        </authorList>
    </citation>
    <scope>NUCLEOTIDE SEQUENCE [LARGE SCALE GENOMIC DNA]</scope>
    <source>
        <strain evidence="5">98/2 SULC</strain>
        <strain evidence="1">SARC-B</strain>
        <strain evidence="2">SARC-C</strain>
        <strain evidence="3 7">SULA</strain>
        <strain evidence="6">SULB</strain>
    </source>
</reference>
<reference evidence="4 8" key="2">
    <citation type="journal article" date="2018" name="Proc. Natl. Acad. Sci. U.S.A.">
        <title>Nonmutational mechanism of inheritance in the Archaeon Sulfolobus solfataricus.</title>
        <authorList>
            <person name="Payne S."/>
            <person name="McCarthy S."/>
            <person name="Johnson T."/>
            <person name="North E."/>
            <person name="Blum P."/>
        </authorList>
    </citation>
    <scope>NUCLEOTIDE SEQUENCE [LARGE SCALE GENOMIC DNA]</scope>
    <source>
        <strain evidence="4 8">SUL120</strain>
    </source>
</reference>
<evidence type="ECO:0000313" key="4">
    <source>
        <dbReference type="EMBL" id="AZF83928.1"/>
    </source>
</evidence>
<evidence type="ECO:0000313" key="8">
    <source>
        <dbReference type="Proteomes" id="UP000269431"/>
    </source>
</evidence>
<evidence type="ECO:0000313" key="1">
    <source>
        <dbReference type="EMBL" id="AKA73741.1"/>
    </source>
</evidence>
<dbReference type="Gene3D" id="1.20.58.220">
    <property type="entry name" value="Phosphate transport system protein phou homolog 2, domain 2"/>
    <property type="match status" value="1"/>
</dbReference>
<organism evidence="3 7">
    <name type="scientific">Saccharolobus solfataricus</name>
    <name type="common">Sulfolobus solfataricus</name>
    <dbReference type="NCBI Taxonomy" id="2287"/>
    <lineage>
        <taxon>Archaea</taxon>
        <taxon>Thermoproteota</taxon>
        <taxon>Thermoprotei</taxon>
        <taxon>Sulfolobales</taxon>
        <taxon>Sulfolobaceae</taxon>
        <taxon>Saccharolobus</taxon>
    </lineage>
</organism>
<dbReference type="Proteomes" id="UP000269431">
    <property type="component" value="Chromosome"/>
</dbReference>
<proteinExistence type="predicted"/>
<dbReference type="KEGG" id="ssof:SULC_1459"/>
<evidence type="ECO:0000313" key="7">
    <source>
        <dbReference type="Proteomes" id="UP000033106"/>
    </source>
</evidence>
<dbReference type="EMBL" id="CP033241">
    <property type="protein sequence ID" value="AZF83928.1"/>
    <property type="molecule type" value="Genomic_DNA"/>
</dbReference>
<name>A0A0E3GWI5_SACSO</name>
<dbReference type="InterPro" id="IPR038078">
    <property type="entry name" value="PhoU-like_sf"/>
</dbReference>
<sequence>MGEGIATLAIEEQLQQISLKLLDETRVLYEFLSNTSNSNVNAMQIYSKVNGIKNDIEVSKYRLGEYIFKIREGLLDKDLYVEILNNLEKVSQNLDAATYRLSVILSKQMNIDNVINRLLIVICEKIITSITYFIETLRLLSVNPKNSYENARNVIKLEQEIDELYRSLELALFEKKLADFSYIMLLKDIADRLEDSEDLLKSSADNITYIAYERM</sequence>
<evidence type="ECO:0000313" key="6">
    <source>
        <dbReference type="Proteomes" id="UP000033085"/>
    </source>
</evidence>
<accession>A0A0E3GWI5</accession>
<dbReference type="KEGG" id="ssol:SULB_1461"/>
<evidence type="ECO:0000313" key="5">
    <source>
        <dbReference type="Proteomes" id="UP000033057"/>
    </source>
</evidence>
<dbReference type="Proteomes" id="UP000033085">
    <property type="component" value="Chromosome"/>
</dbReference>
<protein>
    <submittedName>
        <fullName evidence="3">Phosphate transport regulator</fullName>
    </submittedName>
</protein>
<dbReference type="RefSeq" id="WP_048186288.1">
    <property type="nucleotide sequence ID" value="NZ_CP011055.2"/>
</dbReference>
<dbReference type="SUPFAM" id="SSF109755">
    <property type="entry name" value="PhoU-like"/>
    <property type="match status" value="1"/>
</dbReference>
<dbReference type="AlphaFoldDB" id="A0A0E3GWI5"/>
<dbReference type="EMBL" id="CP011057">
    <property type="protein sequence ID" value="AKA79131.1"/>
    <property type="molecule type" value="Genomic_DNA"/>
</dbReference>
<reference evidence="3" key="3">
    <citation type="submission" date="2018-10" db="EMBL/GenBank/DDBJ databases">
        <authorList>
            <person name="McCarthy S."/>
            <person name="Gradnigo J."/>
            <person name="Johnson T."/>
            <person name="Payne S."/>
            <person name="Lipzen A."/>
            <person name="Schackwitz W."/>
            <person name="Martin J."/>
            <person name="Moriyama E."/>
            <person name="Blum P."/>
        </authorList>
    </citation>
    <scope>NUCLEOTIDE SEQUENCE</scope>
    <source>
        <strain evidence="1">SARC-B</strain>
        <strain evidence="2">SARC-C</strain>
        <strain evidence="3">SULA</strain>
    </source>
</reference>
<dbReference type="KEGG" id="ssoa:SULA_1460"/>
<dbReference type="PATRIC" id="fig|2287.6.peg.1505"/>
<dbReference type="Proteomes" id="UP000033057">
    <property type="component" value="Chromosome"/>
</dbReference>
<gene>
    <name evidence="3" type="ORF">SULA_1460</name>
    <name evidence="1" type="ORF">SULB_1461</name>
    <name evidence="2" type="ORF">SULC_1459</name>
    <name evidence="4" type="ORF">SULZ_07510</name>
</gene>